<reference evidence="3" key="2">
    <citation type="submission" date="2025-08" db="UniProtKB">
        <authorList>
            <consortium name="RefSeq"/>
        </authorList>
    </citation>
    <scope>IDENTIFICATION</scope>
</reference>
<feature type="domain" description="Lysozyme inhibitor LprI-like N-terminal" evidence="1">
    <location>
        <begin position="124"/>
        <end position="193"/>
    </location>
</feature>
<sequence>MTRLRAHFRRRIVRGAAVVALLVATVVVFAGPARDEFTGVLSSGKAGVTLTAPNGQLVVVPESEAQASRRIDACPERATCRIVGRIRTDGVVTAIERVDVIVAAPADEPSVARGSVPRPSFDCNKAGSDVEMMICLDPGLAEADVRLARAYRAARRDSAGDVESAQRSWLRRRNACRDKACLRAVYQARIAELELIPAGGDGAR</sequence>
<dbReference type="AlphaFoldDB" id="A0A8B6XBZ3"/>
<dbReference type="PANTHER" id="PTHR37549:SF1">
    <property type="entry name" value="LIPOPROTEIN LPRI"/>
    <property type="match status" value="1"/>
</dbReference>
<dbReference type="PANTHER" id="PTHR37549">
    <property type="entry name" value="LIPOPROTEIN LPRI"/>
    <property type="match status" value="1"/>
</dbReference>
<dbReference type="InterPro" id="IPR009739">
    <property type="entry name" value="LprI-like_N"/>
</dbReference>
<name>A0A8B6XBZ3_9BURK</name>
<accession>A0A8B6XBZ3</accession>
<dbReference type="Pfam" id="PF07007">
    <property type="entry name" value="LprI"/>
    <property type="match status" value="1"/>
</dbReference>
<dbReference type="Proteomes" id="UP000675920">
    <property type="component" value="Unplaced"/>
</dbReference>
<dbReference type="RefSeq" id="WP_156924300.1">
    <property type="nucleotide sequence ID" value="NZ_AXWS01000007.1"/>
</dbReference>
<reference evidence="3" key="1">
    <citation type="journal article" date="2016" name="J. Biol. Chem.">
        <title>Lipoprotein LprI of Mycobacterium tuberculosis acts as a lysozyme inhibitor.</title>
        <authorList>
            <person name="Sethi D."/>
            <person name="Mahajan S."/>
            <person name="Singh C."/>
            <person name="Lama A."/>
            <person name="Hade M.D."/>
            <person name="Gupta P."/>
            <person name="Dikshit K.L."/>
        </authorList>
    </citation>
    <scope>NUCLEOTIDE SEQUENCE</scope>
</reference>
<evidence type="ECO:0000313" key="2">
    <source>
        <dbReference type="Proteomes" id="UP000675920"/>
    </source>
</evidence>
<dbReference type="GO" id="GO:0005576">
    <property type="term" value="C:extracellular region"/>
    <property type="evidence" value="ECO:0007669"/>
    <property type="project" value="TreeGrafter"/>
</dbReference>
<dbReference type="OrthoDB" id="8592519at2"/>
<evidence type="ECO:0000313" key="3">
    <source>
        <dbReference type="RefSeq" id="WP_156924300.1"/>
    </source>
</evidence>
<organism evidence="2 3">
    <name type="scientific">Derxia gummosa DSM 723</name>
    <dbReference type="NCBI Taxonomy" id="1121388"/>
    <lineage>
        <taxon>Bacteria</taxon>
        <taxon>Pseudomonadati</taxon>
        <taxon>Pseudomonadota</taxon>
        <taxon>Betaproteobacteria</taxon>
        <taxon>Burkholderiales</taxon>
        <taxon>Alcaligenaceae</taxon>
        <taxon>Derxia</taxon>
    </lineage>
</organism>
<evidence type="ECO:0000259" key="1">
    <source>
        <dbReference type="Pfam" id="PF07007"/>
    </source>
</evidence>
<keyword evidence="2" id="KW-1185">Reference proteome</keyword>
<protein>
    <submittedName>
        <fullName evidence="3">Lysozyme inhibitor LprI family protein</fullName>
    </submittedName>
</protein>
<dbReference type="InterPro" id="IPR052755">
    <property type="entry name" value="Lysozyme_Inhibitor_LprI"/>
</dbReference>
<dbReference type="Gene3D" id="1.20.1270.180">
    <property type="match status" value="1"/>
</dbReference>
<proteinExistence type="predicted"/>